<evidence type="ECO:0000313" key="6">
    <source>
        <dbReference type="EMBL" id="CAD7226926.1"/>
    </source>
</evidence>
<evidence type="ECO:0000256" key="1">
    <source>
        <dbReference type="ARBA" id="ARBA00004141"/>
    </source>
</evidence>
<evidence type="ECO:0000256" key="4">
    <source>
        <dbReference type="ARBA" id="ARBA00023136"/>
    </source>
</evidence>
<reference evidence="6" key="1">
    <citation type="submission" date="2020-11" db="EMBL/GenBank/DDBJ databases">
        <authorList>
            <person name="Tran Van P."/>
        </authorList>
    </citation>
    <scope>NUCLEOTIDE SEQUENCE</scope>
</reference>
<evidence type="ECO:0000256" key="5">
    <source>
        <dbReference type="RuleBase" id="RU363122"/>
    </source>
</evidence>
<feature type="transmembrane region" description="Helical" evidence="5">
    <location>
        <begin position="173"/>
        <end position="192"/>
    </location>
</feature>
<organism evidence="6">
    <name type="scientific">Cyprideis torosa</name>
    <dbReference type="NCBI Taxonomy" id="163714"/>
    <lineage>
        <taxon>Eukaryota</taxon>
        <taxon>Metazoa</taxon>
        <taxon>Ecdysozoa</taxon>
        <taxon>Arthropoda</taxon>
        <taxon>Crustacea</taxon>
        <taxon>Oligostraca</taxon>
        <taxon>Ostracoda</taxon>
        <taxon>Podocopa</taxon>
        <taxon>Podocopida</taxon>
        <taxon>Cytherocopina</taxon>
        <taxon>Cytheroidea</taxon>
        <taxon>Cytherideidae</taxon>
        <taxon>Cyprideis</taxon>
    </lineage>
</organism>
<dbReference type="OrthoDB" id="242866at2759"/>
<keyword evidence="4 5" id="KW-0472">Membrane</keyword>
<comment type="subcellular location">
    <subcellularLocation>
        <location evidence="1 5">Membrane</location>
        <topology evidence="1 5">Multi-pass membrane protein</topology>
    </subcellularLocation>
</comment>
<dbReference type="EMBL" id="OB660979">
    <property type="protein sequence ID" value="CAD7226926.1"/>
    <property type="molecule type" value="Genomic_DNA"/>
</dbReference>
<dbReference type="GO" id="GO:0055038">
    <property type="term" value="C:recycling endosome membrane"/>
    <property type="evidence" value="ECO:0007669"/>
    <property type="project" value="TreeGrafter"/>
</dbReference>
<feature type="transmembrane region" description="Helical" evidence="5">
    <location>
        <begin position="139"/>
        <end position="161"/>
    </location>
</feature>
<keyword evidence="5" id="KW-0813">Transport</keyword>
<protein>
    <recommendedName>
        <fullName evidence="5">Secretory carrier-associated membrane protein</fullName>
        <shortName evidence="5">Secretory carrier membrane protein</shortName>
    </recommendedName>
</protein>
<dbReference type="AlphaFoldDB" id="A0A7R8ZME7"/>
<dbReference type="GO" id="GO:0015031">
    <property type="term" value="P:protein transport"/>
    <property type="evidence" value="ECO:0007669"/>
    <property type="project" value="InterPro"/>
</dbReference>
<keyword evidence="2 5" id="KW-0812">Transmembrane</keyword>
<evidence type="ECO:0000256" key="2">
    <source>
        <dbReference type="ARBA" id="ARBA00022692"/>
    </source>
</evidence>
<comment type="similarity">
    <text evidence="5">Belongs to the SCAMP family.</text>
</comment>
<gene>
    <name evidence="6" type="ORF">CTOB1V02_LOCUS4837</name>
</gene>
<dbReference type="GO" id="GO:0032588">
    <property type="term" value="C:trans-Golgi network membrane"/>
    <property type="evidence" value="ECO:0007669"/>
    <property type="project" value="TreeGrafter"/>
</dbReference>
<dbReference type="Pfam" id="PF04144">
    <property type="entry name" value="SCAMP"/>
    <property type="match status" value="1"/>
</dbReference>
<accession>A0A7R8ZME7</accession>
<dbReference type="PANTHER" id="PTHR10687:SF2">
    <property type="entry name" value="SECRETORY CARRIER-ASSOCIATED MEMBRANE PROTEIN"/>
    <property type="match status" value="1"/>
</dbReference>
<dbReference type="InterPro" id="IPR007273">
    <property type="entry name" value="SCAMP"/>
</dbReference>
<feature type="transmembrane region" description="Helical" evidence="5">
    <location>
        <begin position="204"/>
        <end position="226"/>
    </location>
</feature>
<proteinExistence type="inferred from homology"/>
<evidence type="ECO:0000256" key="3">
    <source>
        <dbReference type="ARBA" id="ARBA00022989"/>
    </source>
</evidence>
<name>A0A7R8ZME7_9CRUS</name>
<feature type="transmembrane region" description="Helical" evidence="5">
    <location>
        <begin position="246"/>
        <end position="274"/>
    </location>
</feature>
<dbReference type="PANTHER" id="PTHR10687">
    <property type="entry name" value="SECRETORY CARRIER-ASSOCIATED MEMBRANE PROTEIN SCAMP"/>
    <property type="match status" value="1"/>
</dbReference>
<sequence>MDDNPFADPSVTGVQKVPMAQPTGVLEDYNPFDDSTGVSAPQYKPIPGQGANAPTLASPTAESAPIRPTVAELEKRQQELEQRARELEAREEALRGGAINIRANNWPPLPSGFCVGPCFYQDINVDIPPEMQRIVRHLYYVWISHAALYLLNIVVASALMFQAGEGKTFGLSLFYGILFIPLSYVCWFRPIYKAFRSDSSFNFFIFFFVFFFQLCVTVIQAAGIPGMGTCGIINGLETITNKEHTAGYYVVGAMTLLMGVGFGIVAFLDFLLLVKVHRIYRSSDASFAKAQQEFASGVFKNETFRNAAQEATSQAVRAQVESATRRY</sequence>
<keyword evidence="3 5" id="KW-1133">Transmembrane helix</keyword>